<dbReference type="GeneID" id="81475984"/>
<comment type="caution">
    <text evidence="1">The sequence shown here is derived from an EMBL/GenBank/DDBJ whole genome shotgun (WGS) entry which is preliminary data.</text>
</comment>
<proteinExistence type="predicted"/>
<organism evidence="1 2">
    <name type="scientific">Gluconobacter japonicus</name>
    <dbReference type="NCBI Taxonomy" id="376620"/>
    <lineage>
        <taxon>Bacteria</taxon>
        <taxon>Pseudomonadati</taxon>
        <taxon>Pseudomonadota</taxon>
        <taxon>Alphaproteobacteria</taxon>
        <taxon>Acetobacterales</taxon>
        <taxon>Acetobacteraceae</taxon>
        <taxon>Gluconobacter</taxon>
    </lineage>
</organism>
<dbReference type="Pfam" id="PF20140">
    <property type="entry name" value="DUF6530"/>
    <property type="match status" value="1"/>
</dbReference>
<reference evidence="1" key="2">
    <citation type="submission" date="2020-11" db="EMBL/GenBank/DDBJ databases">
        <title>Description of novel Gluconobacter species.</title>
        <authorList>
            <person name="Cleenwerck I."/>
            <person name="Cnockaert M."/>
            <person name="Borremans W."/>
            <person name="Wieme A.D."/>
            <person name="De Vuyst L."/>
            <person name="Vandamme P."/>
        </authorList>
    </citation>
    <scope>NUCLEOTIDE SEQUENCE</scope>
    <source>
        <strain evidence="1">R71697</strain>
    </source>
</reference>
<evidence type="ECO:0000313" key="2">
    <source>
        <dbReference type="Proteomes" id="UP000661006"/>
    </source>
</evidence>
<gene>
    <name evidence="1" type="ORF">HKD32_14915</name>
</gene>
<name>A0A9Q2FPY3_GLUJA</name>
<evidence type="ECO:0000313" key="1">
    <source>
        <dbReference type="EMBL" id="MBF0872111.1"/>
    </source>
</evidence>
<protein>
    <submittedName>
        <fullName evidence="1">Uncharacterized protein</fullName>
    </submittedName>
</protein>
<dbReference type="InterPro" id="IPR045352">
    <property type="entry name" value="DUF6530"/>
</dbReference>
<reference evidence="1" key="1">
    <citation type="submission" date="2020-04" db="EMBL/GenBank/DDBJ databases">
        <authorList>
            <person name="Sombolestani A."/>
        </authorList>
    </citation>
    <scope>NUCLEOTIDE SEQUENCE</scope>
    <source>
        <strain evidence="1">R71697</strain>
    </source>
</reference>
<sequence>MTADGTKYSGASTSPPNRTNSLPCLIVIFVNDKKLIRGAVGFGSSYGLKRLYIHKNIFIKCFYKRTLWIRIMNPLIAPTSETTPTLLNSPPPTHLKHRCLYLLPYEGFDGRYSNHTDCKYLGVGIAQYREGEDTPISVKSWRKPEDKWSRQSEELPTHRNIDMTILQALVMQHDWPDTVAVPAKTFIHQNEEIVLRRLEPVNSQCRQEREATLERLKVLKALLNTMPNI</sequence>
<dbReference type="AlphaFoldDB" id="A0A9Q2FPY3"/>
<dbReference type="EMBL" id="JABCQN010000013">
    <property type="protein sequence ID" value="MBF0872111.1"/>
    <property type="molecule type" value="Genomic_DNA"/>
</dbReference>
<accession>A0A9Q2FPY3</accession>
<dbReference type="Proteomes" id="UP000661006">
    <property type="component" value="Unassembled WGS sequence"/>
</dbReference>
<dbReference type="RefSeq" id="WP_194258378.1">
    <property type="nucleotide sequence ID" value="NZ_JABCQN010000013.1"/>
</dbReference>